<gene>
    <name evidence="2" type="ORF">AUJ40_01845</name>
</gene>
<proteinExistence type="predicted"/>
<comment type="caution">
    <text evidence="2">The sequence shown here is derived from an EMBL/GenBank/DDBJ whole genome shotgun (WGS) entry which is preliminary data.</text>
</comment>
<reference evidence="2 3" key="1">
    <citation type="journal article" date="2016" name="Environ. Microbiol.">
        <title>Genomic resolution of a cold subsurface aquifer community provides metabolic insights for novel microbes adapted to high CO concentrations.</title>
        <authorList>
            <person name="Probst A.J."/>
            <person name="Castelle C.J."/>
            <person name="Singh A."/>
            <person name="Brown C.T."/>
            <person name="Anantharaman K."/>
            <person name="Sharon I."/>
            <person name="Hug L.A."/>
            <person name="Burstein D."/>
            <person name="Emerson J.B."/>
            <person name="Thomas B.C."/>
            <person name="Banfield J.F."/>
        </authorList>
    </citation>
    <scope>NUCLEOTIDE SEQUENCE [LARGE SCALE GENOMIC DNA]</scope>
    <source>
        <strain evidence="2">CG1_02_42_45</strain>
    </source>
</reference>
<evidence type="ECO:0000313" key="3">
    <source>
        <dbReference type="Proteomes" id="UP000182753"/>
    </source>
</evidence>
<evidence type="ECO:0000313" key="2">
    <source>
        <dbReference type="EMBL" id="OIN89461.1"/>
    </source>
</evidence>
<protein>
    <submittedName>
        <fullName evidence="2">Uncharacterized protein</fullName>
    </submittedName>
</protein>
<organism evidence="2 3">
    <name type="scientific">Candidatus Berkelbacteria bacterium CG1_02_42_45</name>
    <dbReference type="NCBI Taxonomy" id="1805036"/>
    <lineage>
        <taxon>Bacteria</taxon>
        <taxon>Candidatus Berkelbacteria</taxon>
    </lineage>
</organism>
<keyword evidence="1" id="KW-0812">Transmembrane</keyword>
<feature type="transmembrane region" description="Helical" evidence="1">
    <location>
        <begin position="50"/>
        <end position="68"/>
    </location>
</feature>
<evidence type="ECO:0000256" key="1">
    <source>
        <dbReference type="SAM" id="Phobius"/>
    </source>
</evidence>
<name>A0A1J4RU27_9BACT</name>
<keyword evidence="1" id="KW-0472">Membrane</keyword>
<feature type="transmembrane region" description="Helical" evidence="1">
    <location>
        <begin position="17"/>
        <end position="38"/>
    </location>
</feature>
<dbReference type="AlphaFoldDB" id="A0A1J4RU27"/>
<dbReference type="Proteomes" id="UP000182753">
    <property type="component" value="Unassembled WGS sequence"/>
</dbReference>
<dbReference type="EMBL" id="MNUJ01000039">
    <property type="protein sequence ID" value="OIN89461.1"/>
    <property type="molecule type" value="Genomic_DNA"/>
</dbReference>
<accession>A0A1J4RU27</accession>
<sequence>MSRLTDQNDATDQETDWVIVVCLFLFFALLLTGSVLTAIRLVKAGDLPPVAVGIVIAFLALLAFYVWLDKRFGHKWSTGGYHYLHRSD</sequence>
<keyword evidence="1" id="KW-1133">Transmembrane helix</keyword>